<dbReference type="SUPFAM" id="SSF103473">
    <property type="entry name" value="MFS general substrate transporter"/>
    <property type="match status" value="1"/>
</dbReference>
<name>A0A845SFX1_9GAMM</name>
<dbReference type="Proteomes" id="UP000461443">
    <property type="component" value="Unassembled WGS sequence"/>
</dbReference>
<keyword evidence="10" id="KW-1185">Reference proteome</keyword>
<protein>
    <submittedName>
        <fullName evidence="9">MFS transporter</fullName>
    </submittedName>
</protein>
<dbReference type="RefSeq" id="WP_162364981.1">
    <property type="nucleotide sequence ID" value="NZ_WUBS01000003.1"/>
</dbReference>
<feature type="transmembrane region" description="Helical" evidence="7">
    <location>
        <begin position="16"/>
        <end position="33"/>
    </location>
</feature>
<comment type="subcellular location">
    <subcellularLocation>
        <location evidence="1">Cell membrane</location>
        <topology evidence="1">Multi-pass membrane protein</topology>
    </subcellularLocation>
</comment>
<feature type="domain" description="Major facilitator superfamily (MFS) profile" evidence="8">
    <location>
        <begin position="20"/>
        <end position="433"/>
    </location>
</feature>
<proteinExistence type="inferred from homology"/>
<evidence type="ECO:0000313" key="9">
    <source>
        <dbReference type="EMBL" id="NDL62272.1"/>
    </source>
</evidence>
<accession>A0A845SFX1</accession>
<evidence type="ECO:0000313" key="10">
    <source>
        <dbReference type="Proteomes" id="UP000461443"/>
    </source>
</evidence>
<feature type="transmembrane region" description="Helical" evidence="7">
    <location>
        <begin position="285"/>
        <end position="309"/>
    </location>
</feature>
<dbReference type="InterPro" id="IPR000849">
    <property type="entry name" value="Sugar_P_transporter"/>
</dbReference>
<comment type="caution">
    <text evidence="9">The sequence shown here is derived from an EMBL/GenBank/DDBJ whole genome shotgun (WGS) entry which is preliminary data.</text>
</comment>
<sequence>MSLETKAADKAKKSNIRFIILGFIFLATVFNYVDRATLSVAAPFMSKELGFDASMMGWAFSAFGWAYVLMQIPGGWVLDKLGARLVYGVALIVWSAITVMQGYVYLFVSPFIILFALRFLMGAVEAPAFPANSRLTVQWFPNKERAFATSIYAAAQYISLALFTPLMTWILQTLSWHYIFYYIGSAGMVIGLAWLWYVRDPVRHKGVNAAEIEYIRSGGGIPDLAAARNATTIEMKHVKALVCNRMMAGVYIGQFCLTSITWFFLTWFPTYLYQARGMTIIKVGLVASIPAVAGFIGGILGGLFSDYLLRRGCSLTFARKTPVMAGMVFSSVIVGANYVNSDIFVVFVMSVAFFAKGFGNLGWCILSDTSPKEVLGIAGGLFNFFGNIASIVTPLLIGYILSATGSFDYAILYVGLMGILGTCAYLFIVGPLKRLEINRSPIIEAVPVSGARRRR</sequence>
<reference evidence="9 10" key="1">
    <citation type="submission" date="2019-12" db="EMBL/GenBank/DDBJ databases">
        <authorList>
            <person name="Lee S.D."/>
        </authorList>
    </citation>
    <scope>NUCLEOTIDE SEQUENCE [LARGE SCALE GENOMIC DNA]</scope>
    <source>
        <strain evidence="9 10">SAP-6</strain>
    </source>
</reference>
<dbReference type="InterPro" id="IPR036259">
    <property type="entry name" value="MFS_trans_sf"/>
</dbReference>
<dbReference type="PANTHER" id="PTHR11662:SF399">
    <property type="entry name" value="FI19708P1-RELATED"/>
    <property type="match status" value="1"/>
</dbReference>
<dbReference type="InterPro" id="IPR011701">
    <property type="entry name" value="MFS"/>
</dbReference>
<organism evidence="9 10">
    <name type="scientific">Acerihabitans arboris</name>
    <dbReference type="NCBI Taxonomy" id="2691583"/>
    <lineage>
        <taxon>Bacteria</taxon>
        <taxon>Pseudomonadati</taxon>
        <taxon>Pseudomonadota</taxon>
        <taxon>Gammaproteobacteria</taxon>
        <taxon>Enterobacterales</taxon>
        <taxon>Pectobacteriaceae</taxon>
        <taxon>Acerihabitans</taxon>
    </lineage>
</organism>
<keyword evidence="2" id="KW-1003">Cell membrane</keyword>
<evidence type="ECO:0000256" key="6">
    <source>
        <dbReference type="ARBA" id="ARBA00038514"/>
    </source>
</evidence>
<evidence type="ECO:0000256" key="3">
    <source>
        <dbReference type="ARBA" id="ARBA00022692"/>
    </source>
</evidence>
<dbReference type="InterPro" id="IPR050382">
    <property type="entry name" value="MFS_Na/Anion_cotransporter"/>
</dbReference>
<dbReference type="InterPro" id="IPR020846">
    <property type="entry name" value="MFS_dom"/>
</dbReference>
<feature type="transmembrane region" description="Helical" evidence="7">
    <location>
        <begin position="151"/>
        <end position="172"/>
    </location>
</feature>
<dbReference type="PROSITE" id="PS50850">
    <property type="entry name" value="MFS"/>
    <property type="match status" value="1"/>
</dbReference>
<evidence type="ECO:0000259" key="8">
    <source>
        <dbReference type="PROSITE" id="PS50850"/>
    </source>
</evidence>
<evidence type="ECO:0000256" key="2">
    <source>
        <dbReference type="ARBA" id="ARBA00022475"/>
    </source>
</evidence>
<dbReference type="AlphaFoldDB" id="A0A845SFX1"/>
<feature type="transmembrane region" description="Helical" evidence="7">
    <location>
        <begin position="407"/>
        <end position="429"/>
    </location>
</feature>
<dbReference type="EMBL" id="WUBS01000003">
    <property type="protein sequence ID" value="NDL62272.1"/>
    <property type="molecule type" value="Genomic_DNA"/>
</dbReference>
<feature type="transmembrane region" description="Helical" evidence="7">
    <location>
        <begin position="85"/>
        <end position="105"/>
    </location>
</feature>
<dbReference type="Pfam" id="PF07690">
    <property type="entry name" value="MFS_1"/>
    <property type="match status" value="1"/>
</dbReference>
<evidence type="ECO:0000256" key="7">
    <source>
        <dbReference type="SAM" id="Phobius"/>
    </source>
</evidence>
<feature type="transmembrane region" description="Helical" evidence="7">
    <location>
        <begin position="345"/>
        <end position="366"/>
    </location>
</feature>
<dbReference type="GO" id="GO:0022857">
    <property type="term" value="F:transmembrane transporter activity"/>
    <property type="evidence" value="ECO:0007669"/>
    <property type="project" value="InterPro"/>
</dbReference>
<feature type="transmembrane region" description="Helical" evidence="7">
    <location>
        <begin position="178"/>
        <end position="198"/>
    </location>
</feature>
<dbReference type="PIRSF" id="PIRSF002808">
    <property type="entry name" value="Hexose_phosphate_transp"/>
    <property type="match status" value="1"/>
</dbReference>
<keyword evidence="5 7" id="KW-0472">Membrane</keyword>
<evidence type="ECO:0000256" key="5">
    <source>
        <dbReference type="ARBA" id="ARBA00023136"/>
    </source>
</evidence>
<comment type="similarity">
    <text evidence="6">Belongs to the major facilitator superfamily. Phthalate permease family.</text>
</comment>
<evidence type="ECO:0000256" key="1">
    <source>
        <dbReference type="ARBA" id="ARBA00004651"/>
    </source>
</evidence>
<dbReference type="CDD" id="cd17319">
    <property type="entry name" value="MFS_ExuT_GudP_like"/>
    <property type="match status" value="1"/>
</dbReference>
<dbReference type="NCBIfam" id="TIGR00893">
    <property type="entry name" value="2A0114"/>
    <property type="match status" value="1"/>
</dbReference>
<dbReference type="PANTHER" id="PTHR11662">
    <property type="entry name" value="SOLUTE CARRIER FAMILY 17"/>
    <property type="match status" value="1"/>
</dbReference>
<evidence type="ECO:0000256" key="4">
    <source>
        <dbReference type="ARBA" id="ARBA00022989"/>
    </source>
</evidence>
<feature type="transmembrane region" description="Helical" evidence="7">
    <location>
        <begin position="321"/>
        <end position="339"/>
    </location>
</feature>
<feature type="transmembrane region" description="Helical" evidence="7">
    <location>
        <begin position="246"/>
        <end position="265"/>
    </location>
</feature>
<feature type="transmembrane region" description="Helical" evidence="7">
    <location>
        <begin position="378"/>
        <end position="401"/>
    </location>
</feature>
<dbReference type="GO" id="GO:0005886">
    <property type="term" value="C:plasma membrane"/>
    <property type="evidence" value="ECO:0007669"/>
    <property type="project" value="UniProtKB-SubCell"/>
</dbReference>
<keyword evidence="4 7" id="KW-1133">Transmembrane helix</keyword>
<feature type="transmembrane region" description="Helical" evidence="7">
    <location>
        <begin position="53"/>
        <end position="78"/>
    </location>
</feature>
<feature type="transmembrane region" description="Helical" evidence="7">
    <location>
        <begin position="111"/>
        <end position="130"/>
    </location>
</feature>
<gene>
    <name evidence="9" type="ORF">GRH90_05830</name>
</gene>
<dbReference type="Gene3D" id="1.20.1250.20">
    <property type="entry name" value="MFS general substrate transporter like domains"/>
    <property type="match status" value="2"/>
</dbReference>
<keyword evidence="3 7" id="KW-0812">Transmembrane</keyword>
<reference evidence="9 10" key="2">
    <citation type="submission" date="2020-02" db="EMBL/GenBank/DDBJ databases">
        <title>The new genus of Enterobacteriales.</title>
        <authorList>
            <person name="Kim I.S."/>
        </authorList>
    </citation>
    <scope>NUCLEOTIDE SEQUENCE [LARGE SCALE GENOMIC DNA]</scope>
    <source>
        <strain evidence="9 10">SAP-6</strain>
    </source>
</reference>